<gene>
    <name evidence="1" type="ORF">JMA_40570</name>
</gene>
<dbReference type="OrthoDB" id="9914663at2"/>
<dbReference type="KEGG" id="jeo:JMA_40570"/>
<geneLocation type="plasmid" evidence="2"/>
<evidence type="ECO:0000313" key="2">
    <source>
        <dbReference type="Proteomes" id="UP000031449"/>
    </source>
</evidence>
<protein>
    <submittedName>
        <fullName evidence="1">Uncharacterized protein</fullName>
    </submittedName>
</protein>
<evidence type="ECO:0000313" key="1">
    <source>
        <dbReference type="EMBL" id="AJD93375.1"/>
    </source>
</evidence>
<dbReference type="BioCyc" id="JESP1508404:G14D9-13341-MONOMER"/>
<keyword evidence="2" id="KW-1185">Reference proteome</keyword>
<organism evidence="1 2">
    <name type="scientific">Jeotgalibacillus malaysiensis</name>
    <dbReference type="NCBI Taxonomy" id="1508404"/>
    <lineage>
        <taxon>Bacteria</taxon>
        <taxon>Bacillati</taxon>
        <taxon>Bacillota</taxon>
        <taxon>Bacilli</taxon>
        <taxon>Bacillales</taxon>
        <taxon>Caryophanaceae</taxon>
        <taxon>Jeotgalibacillus</taxon>
    </lineage>
</organism>
<reference evidence="1 2" key="1">
    <citation type="submission" date="2014-08" db="EMBL/GenBank/DDBJ databases">
        <title>Complete genome of a marine bacteria Jeotgalibacillus malaysiensis.</title>
        <authorList>
            <person name="Yaakop A.S."/>
            <person name="Chan K.-G."/>
            <person name="Goh K.M."/>
        </authorList>
    </citation>
    <scope>NUCLEOTIDE SEQUENCE [LARGE SCALE GENOMIC DNA]</scope>
    <source>
        <strain evidence="1 2">D5</strain>
        <plasmid evidence="2">Plasmid</plasmid>
    </source>
</reference>
<proteinExistence type="predicted"/>
<accession>A0A0B5AT59</accession>
<name>A0A0B5AT59_9BACL</name>
<dbReference type="Proteomes" id="UP000031449">
    <property type="component" value="Plasmid unnamed"/>
</dbReference>
<dbReference type="HOGENOM" id="CLU_1821587_0_0_9"/>
<sequence>MTKQVVIVAGSKNFNVNLPDFQYEKKSLEKMKQDYLKGDIEFQPMWEEENSKKELVLSDLDAMMALLDEIEGNPDVLIPHINEIRKKKNGDFWKNSGQDVFIAENCTTYFTDFTNAWSALVLRLDVNTNDTCTLEVRHRTYS</sequence>
<keyword evidence="1" id="KW-0614">Plasmid</keyword>
<dbReference type="EMBL" id="CP009417">
    <property type="protein sequence ID" value="AJD93375.1"/>
    <property type="molecule type" value="Genomic_DNA"/>
</dbReference>
<dbReference type="AlphaFoldDB" id="A0A0B5AT59"/>